<dbReference type="EMBL" id="UINC01013375">
    <property type="protein sequence ID" value="SVA57830.1"/>
    <property type="molecule type" value="Genomic_DNA"/>
</dbReference>
<sequence>VGSWSIKRPEGSVADRHLTLPTFESRQIIIHEIDKPTMVFGTVQKNMSLETGIECDYVYRKSG</sequence>
<reference evidence="1" key="1">
    <citation type="submission" date="2018-05" db="EMBL/GenBank/DDBJ databases">
        <authorList>
            <person name="Lanie J.A."/>
            <person name="Ng W.-L."/>
            <person name="Kazmierczak K.M."/>
            <person name="Andrzejewski T.M."/>
            <person name="Davidsen T.M."/>
            <person name="Wayne K.J."/>
            <person name="Tettelin H."/>
            <person name="Glass J.I."/>
            <person name="Rusch D."/>
            <person name="Podicherti R."/>
            <person name="Tsui H.-C.T."/>
            <person name="Winkler M.E."/>
        </authorList>
    </citation>
    <scope>NUCLEOTIDE SEQUENCE</scope>
</reference>
<feature type="non-terminal residue" evidence="1">
    <location>
        <position position="63"/>
    </location>
</feature>
<gene>
    <name evidence="1" type="ORF">METZ01_LOCUS110684</name>
</gene>
<organism evidence="1">
    <name type="scientific">marine metagenome</name>
    <dbReference type="NCBI Taxonomy" id="408172"/>
    <lineage>
        <taxon>unclassified sequences</taxon>
        <taxon>metagenomes</taxon>
        <taxon>ecological metagenomes</taxon>
    </lineage>
</organism>
<evidence type="ECO:0000313" key="1">
    <source>
        <dbReference type="EMBL" id="SVA57830.1"/>
    </source>
</evidence>
<feature type="non-terminal residue" evidence="1">
    <location>
        <position position="1"/>
    </location>
</feature>
<name>A0A381WZE2_9ZZZZ</name>
<proteinExistence type="predicted"/>
<accession>A0A381WZE2</accession>
<dbReference type="AlphaFoldDB" id="A0A381WZE2"/>
<protein>
    <submittedName>
        <fullName evidence="1">Uncharacterized protein</fullName>
    </submittedName>
</protein>